<reference evidence="2" key="2">
    <citation type="submission" date="2018-05" db="EMBL/GenBank/DDBJ databases">
        <title>OmerRS3 (Oryza meridionalis Reference Sequence Version 3).</title>
        <authorList>
            <person name="Zhang J."/>
            <person name="Kudrna D."/>
            <person name="Lee S."/>
            <person name="Talag J."/>
            <person name="Welchert J."/>
            <person name="Wing R.A."/>
        </authorList>
    </citation>
    <scope>NUCLEOTIDE SEQUENCE [LARGE SCALE GENOMIC DNA]</scope>
    <source>
        <strain evidence="2">cv. OR44</strain>
    </source>
</reference>
<dbReference type="Proteomes" id="UP000008021">
    <property type="component" value="Chromosome 6"/>
</dbReference>
<protein>
    <submittedName>
        <fullName evidence="2">Uncharacterized protein</fullName>
    </submittedName>
</protein>
<evidence type="ECO:0000313" key="3">
    <source>
        <dbReference type="Proteomes" id="UP000008021"/>
    </source>
</evidence>
<keyword evidence="3" id="KW-1185">Reference proteome</keyword>
<name>A0A0E0E014_9ORYZ</name>
<evidence type="ECO:0000313" key="2">
    <source>
        <dbReference type="EnsemblPlants" id="OMERI06G11350.1"/>
    </source>
</evidence>
<dbReference type="EnsemblPlants" id="OMERI06G11350.1">
    <property type="protein sequence ID" value="OMERI06G11350.1"/>
    <property type="gene ID" value="OMERI06G11350"/>
</dbReference>
<feature type="region of interest" description="Disordered" evidence="1">
    <location>
        <begin position="1"/>
        <end position="22"/>
    </location>
</feature>
<organism evidence="2">
    <name type="scientific">Oryza meridionalis</name>
    <dbReference type="NCBI Taxonomy" id="40149"/>
    <lineage>
        <taxon>Eukaryota</taxon>
        <taxon>Viridiplantae</taxon>
        <taxon>Streptophyta</taxon>
        <taxon>Embryophyta</taxon>
        <taxon>Tracheophyta</taxon>
        <taxon>Spermatophyta</taxon>
        <taxon>Magnoliopsida</taxon>
        <taxon>Liliopsida</taxon>
        <taxon>Poales</taxon>
        <taxon>Poaceae</taxon>
        <taxon>BOP clade</taxon>
        <taxon>Oryzoideae</taxon>
        <taxon>Oryzeae</taxon>
        <taxon>Oryzinae</taxon>
        <taxon>Oryza</taxon>
    </lineage>
</organism>
<dbReference type="AlphaFoldDB" id="A0A0E0E014"/>
<feature type="compositionally biased region" description="Basic and acidic residues" evidence="1">
    <location>
        <begin position="82"/>
        <end position="91"/>
    </location>
</feature>
<feature type="region of interest" description="Disordered" evidence="1">
    <location>
        <begin position="65"/>
        <end position="91"/>
    </location>
</feature>
<dbReference type="Gramene" id="OMERI06G11350.1">
    <property type="protein sequence ID" value="OMERI06G11350.1"/>
    <property type="gene ID" value="OMERI06G11350"/>
</dbReference>
<reference evidence="2" key="1">
    <citation type="submission" date="2015-04" db="UniProtKB">
        <authorList>
            <consortium name="EnsemblPlants"/>
        </authorList>
    </citation>
    <scope>IDENTIFICATION</scope>
</reference>
<evidence type="ECO:0000256" key="1">
    <source>
        <dbReference type="SAM" id="MobiDB-lite"/>
    </source>
</evidence>
<proteinExistence type="predicted"/>
<accession>A0A0E0E014</accession>
<dbReference type="HOGENOM" id="CLU_2430756_0_0_1"/>
<sequence>MSSRAGAVLSRAAPDAQGRAPPCTVPAAPCTEPPNPRPCTAAMHAAHHILSHRHLIHTPSKVAVSLLHHAPSPPEPSPMKTADSEKGSHRK</sequence>